<dbReference type="EMBL" id="OL742560">
    <property type="protein sequence ID" value="UKH48356.1"/>
    <property type="molecule type" value="Genomic_DNA"/>
</dbReference>
<protein>
    <submittedName>
        <fullName evidence="1">Uncharacterized protein</fullName>
    </submittedName>
</protein>
<organism evidence="1 2">
    <name type="scientific">Arthrobacter phage Lilmac1015</name>
    <dbReference type="NCBI Taxonomy" id="2912653"/>
    <lineage>
        <taxon>Viruses</taxon>
        <taxon>Duplodnaviria</taxon>
        <taxon>Heunggongvirae</taxon>
        <taxon>Uroviricota</taxon>
        <taxon>Caudoviricetes</taxon>
        <taxon>Berryhillviridae</taxon>
        <taxon>Lilmacvirus</taxon>
        <taxon>Lilmacvirus lilmac1015</taxon>
    </lineage>
</organism>
<dbReference type="Proteomes" id="UP001179340">
    <property type="component" value="Segment"/>
</dbReference>
<reference evidence="1" key="1">
    <citation type="submission" date="2021-12" db="EMBL/GenBank/DDBJ databases">
        <authorList>
            <person name="Isenhart S.H."/>
            <person name="Brown D.K."/>
            <person name="Allen M.J."/>
            <person name="Garcia C.A."/>
            <person name="Bollivar D.W."/>
            <person name="Garlena R.A."/>
            <person name="Russell D.A."/>
            <person name="Jacobs-Sera D."/>
            <person name="Hatfull G.F."/>
        </authorList>
    </citation>
    <scope>NUCLEOTIDE SEQUENCE</scope>
</reference>
<accession>A0AA49BPN7</accession>
<evidence type="ECO:0000313" key="1">
    <source>
        <dbReference type="EMBL" id="UKH48356.1"/>
    </source>
</evidence>
<sequence>MRIGPDPEATGQVERILLAHSCGGVFPISGDKIARTRAGLGPRGLVGVVDWKAEALEDS</sequence>
<name>A0AA49BPN7_9CAUD</name>
<gene>
    <name evidence="1" type="primary">70</name>
    <name evidence="1" type="ORF">SEA_LILMAC1015_70</name>
</gene>
<evidence type="ECO:0000313" key="2">
    <source>
        <dbReference type="Proteomes" id="UP001179340"/>
    </source>
</evidence>
<keyword evidence="2" id="KW-1185">Reference proteome</keyword>
<proteinExistence type="predicted"/>